<accession>A0A0D5ZCC5</accession>
<dbReference type="KEGG" id="ppm:PPSC2_28115"/>
<evidence type="ECO:0000313" key="2">
    <source>
        <dbReference type="EMBL" id="AKA44390.1"/>
    </source>
</evidence>
<dbReference type="AlphaFoldDB" id="A0A0D5ZCC5"/>
<sequence>MSKNIKRGKGEMKPINTTFEMKKAPSRHERERACKSSCTKGVKKLIPLAHSYVSSQKGNTLKALKLHNSKGIESWSP</sequence>
<name>A0A0D5ZCC5_PAEPS</name>
<dbReference type="EMBL" id="CP002214">
    <property type="protein sequence ID" value="AKA44390.1"/>
    <property type="molecule type" value="Genomic_DNA"/>
</dbReference>
<proteinExistence type="predicted"/>
<feature type="compositionally biased region" description="Basic and acidic residues" evidence="1">
    <location>
        <begin position="20"/>
        <end position="34"/>
    </location>
</feature>
<geneLocation type="plasmid" evidence="2 3">
    <name>pSC2</name>
</geneLocation>
<gene>
    <name evidence="2" type="ORF">PPSC2_28115</name>
</gene>
<organism evidence="2 3">
    <name type="scientific">Paenibacillus polymyxa (strain SC2)</name>
    <name type="common">Bacillus polymyxa</name>
    <dbReference type="NCBI Taxonomy" id="886882"/>
    <lineage>
        <taxon>Bacteria</taxon>
        <taxon>Bacillati</taxon>
        <taxon>Bacillota</taxon>
        <taxon>Bacilli</taxon>
        <taxon>Bacillales</taxon>
        <taxon>Paenibacillaceae</taxon>
        <taxon>Paenibacillus</taxon>
    </lineage>
</organism>
<dbReference type="Proteomes" id="UP000006868">
    <property type="component" value="Plasmid pSC2"/>
</dbReference>
<protein>
    <submittedName>
        <fullName evidence="2">Uncharacterized protein</fullName>
    </submittedName>
</protein>
<dbReference type="PATRIC" id="fig|886882.15.peg.5960"/>
<feature type="region of interest" description="Disordered" evidence="1">
    <location>
        <begin position="1"/>
        <end position="35"/>
    </location>
</feature>
<evidence type="ECO:0000313" key="3">
    <source>
        <dbReference type="Proteomes" id="UP000006868"/>
    </source>
</evidence>
<evidence type="ECO:0000256" key="1">
    <source>
        <dbReference type="SAM" id="MobiDB-lite"/>
    </source>
</evidence>
<keyword evidence="2" id="KW-0614">Plasmid</keyword>
<reference evidence="2 3" key="1">
    <citation type="journal article" date="2011" name="J. Bacteriol.">
        <title>Complete genome sequence of Paenibacillus polymyxa SC2, a strain of plant growth-promoting Rhizobacterium with broad-spectrum antimicrobial activity.</title>
        <authorList>
            <person name="Ma M."/>
            <person name="Wang C."/>
            <person name="Ding Y."/>
            <person name="Li L."/>
            <person name="Shen D."/>
            <person name="Jiang X."/>
            <person name="Guan D."/>
            <person name="Cao F."/>
            <person name="Chen H."/>
            <person name="Feng R."/>
            <person name="Wang X."/>
            <person name="Ge Y."/>
            <person name="Yao L."/>
            <person name="Bing X."/>
            <person name="Yang X."/>
            <person name="Li J."/>
            <person name="Du B."/>
        </authorList>
    </citation>
    <scope>NUCLEOTIDE SEQUENCE [LARGE SCALE GENOMIC DNA]</scope>
    <source>
        <strain evidence="2 3">SC2</strain>
        <plasmid evidence="3">pSC2</plasmid>
    </source>
</reference>
<dbReference type="HOGENOM" id="CLU_2634783_0_0_9"/>